<feature type="compositionally biased region" description="Basic and acidic residues" evidence="1">
    <location>
        <begin position="1"/>
        <end position="14"/>
    </location>
</feature>
<name>A0A0F9BHJ7_9ZZZZ</name>
<dbReference type="EMBL" id="LAZR01037792">
    <property type="protein sequence ID" value="KKL21290.1"/>
    <property type="molecule type" value="Genomic_DNA"/>
</dbReference>
<accession>A0A0F9BHJ7</accession>
<evidence type="ECO:0000313" key="2">
    <source>
        <dbReference type="EMBL" id="KKL21290.1"/>
    </source>
</evidence>
<reference evidence="2" key="1">
    <citation type="journal article" date="2015" name="Nature">
        <title>Complex archaea that bridge the gap between prokaryotes and eukaryotes.</title>
        <authorList>
            <person name="Spang A."/>
            <person name="Saw J.H."/>
            <person name="Jorgensen S.L."/>
            <person name="Zaremba-Niedzwiedzka K."/>
            <person name="Martijn J."/>
            <person name="Lind A.E."/>
            <person name="van Eijk R."/>
            <person name="Schleper C."/>
            <person name="Guy L."/>
            <person name="Ettema T.J."/>
        </authorList>
    </citation>
    <scope>NUCLEOTIDE SEQUENCE</scope>
</reference>
<feature type="region of interest" description="Disordered" evidence="1">
    <location>
        <begin position="1"/>
        <end position="25"/>
    </location>
</feature>
<protein>
    <submittedName>
        <fullName evidence="2">Uncharacterized protein</fullName>
    </submittedName>
</protein>
<proteinExistence type="predicted"/>
<organism evidence="2">
    <name type="scientific">marine sediment metagenome</name>
    <dbReference type="NCBI Taxonomy" id="412755"/>
    <lineage>
        <taxon>unclassified sequences</taxon>
        <taxon>metagenomes</taxon>
        <taxon>ecological metagenomes</taxon>
    </lineage>
</organism>
<dbReference type="AlphaFoldDB" id="A0A0F9BHJ7"/>
<gene>
    <name evidence="2" type="ORF">LCGC14_2446940</name>
</gene>
<comment type="caution">
    <text evidence="2">The sequence shown here is derived from an EMBL/GenBank/DDBJ whole genome shotgun (WGS) entry which is preliminary data.</text>
</comment>
<sequence length="130" mass="14769">MEKEMTTELDHEPWSEDGGGLESIPSKDLAHHTALTFLPAWRARAQEEAMNDHEPRAVKVDDAWARKEKHLWALHNEFRVAAARLNFVANWLENTHAPGTQDAAAARGYANAAKEVLDKGLDWLVEKKRY</sequence>
<evidence type="ECO:0000256" key="1">
    <source>
        <dbReference type="SAM" id="MobiDB-lite"/>
    </source>
</evidence>